<name>A0A8J5F7T7_ZINOF</name>
<comment type="caution">
    <text evidence="2">The sequence shown here is derived from an EMBL/GenBank/DDBJ whole genome shotgun (WGS) entry which is preliminary data.</text>
</comment>
<keyword evidence="3" id="KW-1185">Reference proteome</keyword>
<dbReference type="EMBL" id="JACMSC010000016">
    <property type="protein sequence ID" value="KAG6481327.1"/>
    <property type="molecule type" value="Genomic_DNA"/>
</dbReference>
<evidence type="ECO:0000256" key="1">
    <source>
        <dbReference type="SAM" id="MobiDB-lite"/>
    </source>
</evidence>
<feature type="compositionally biased region" description="Basic and acidic residues" evidence="1">
    <location>
        <begin position="11"/>
        <end position="22"/>
    </location>
</feature>
<evidence type="ECO:0000313" key="3">
    <source>
        <dbReference type="Proteomes" id="UP000734854"/>
    </source>
</evidence>
<dbReference type="AlphaFoldDB" id="A0A8J5F7T7"/>
<protein>
    <submittedName>
        <fullName evidence="2">Uncharacterized protein</fullName>
    </submittedName>
</protein>
<evidence type="ECO:0000313" key="2">
    <source>
        <dbReference type="EMBL" id="KAG6481327.1"/>
    </source>
</evidence>
<organism evidence="2 3">
    <name type="scientific">Zingiber officinale</name>
    <name type="common">Ginger</name>
    <name type="synonym">Amomum zingiber</name>
    <dbReference type="NCBI Taxonomy" id="94328"/>
    <lineage>
        <taxon>Eukaryota</taxon>
        <taxon>Viridiplantae</taxon>
        <taxon>Streptophyta</taxon>
        <taxon>Embryophyta</taxon>
        <taxon>Tracheophyta</taxon>
        <taxon>Spermatophyta</taxon>
        <taxon>Magnoliopsida</taxon>
        <taxon>Liliopsida</taxon>
        <taxon>Zingiberales</taxon>
        <taxon>Zingiberaceae</taxon>
        <taxon>Zingiber</taxon>
    </lineage>
</organism>
<proteinExistence type="predicted"/>
<accession>A0A8J5F7T7</accession>
<reference evidence="2 3" key="1">
    <citation type="submission" date="2020-08" db="EMBL/GenBank/DDBJ databases">
        <title>Plant Genome Project.</title>
        <authorList>
            <person name="Zhang R.-G."/>
        </authorList>
    </citation>
    <scope>NUCLEOTIDE SEQUENCE [LARGE SCALE GENOMIC DNA]</scope>
    <source>
        <tissue evidence="2">Rhizome</tissue>
    </source>
</reference>
<sequence length="252" mass="28476">MKRMQQLIDDAEFKKKNSKQKEVSLPSSSGSSNMASKSSFCSSGILQNDDPTKKRKGPLGPLEKAFHLNAKDELHSEITRLFNTRGLSFNIARNPHYVRVFNLATQRTIPGYLPHEYNLLRTSLLQKEKAHIGKLLEPTKAAWKQKGAINCEGEYKDKAFISKLLINVIKEVGHQMLSKWSPIMLLFAKEPGYSLRQRESKMWDVGVYGFDSMDMVGAAILEIANLSLDEHELESVIFTNEGGVRDETDMDV</sequence>
<feature type="compositionally biased region" description="Low complexity" evidence="1">
    <location>
        <begin position="24"/>
        <end position="39"/>
    </location>
</feature>
<dbReference type="Proteomes" id="UP000734854">
    <property type="component" value="Unassembled WGS sequence"/>
</dbReference>
<feature type="region of interest" description="Disordered" evidence="1">
    <location>
        <begin position="1"/>
        <end position="60"/>
    </location>
</feature>
<gene>
    <name evidence="2" type="ORF">ZIOFF_057924</name>
</gene>